<keyword evidence="1" id="KW-0472">Membrane</keyword>
<keyword evidence="1" id="KW-0812">Transmembrane</keyword>
<keyword evidence="1" id="KW-1133">Transmembrane helix</keyword>
<reference evidence="2 3" key="1">
    <citation type="submission" date="2018-11" db="EMBL/GenBank/DDBJ databases">
        <authorList>
            <consortium name="Pathogen Informatics"/>
        </authorList>
    </citation>
    <scope>NUCLEOTIDE SEQUENCE [LARGE SCALE GENOMIC DNA]</scope>
</reference>
<feature type="transmembrane region" description="Helical" evidence="1">
    <location>
        <begin position="107"/>
        <end position="126"/>
    </location>
</feature>
<dbReference type="OrthoDB" id="2016540at2759"/>
<gene>
    <name evidence="2" type="ORF">SVUK_LOCUS16243</name>
</gene>
<evidence type="ECO:0000313" key="2">
    <source>
        <dbReference type="EMBL" id="VDM81245.1"/>
    </source>
</evidence>
<protein>
    <submittedName>
        <fullName evidence="2">Uncharacterized protein</fullName>
    </submittedName>
</protein>
<dbReference type="AlphaFoldDB" id="A0A3P7LF86"/>
<dbReference type="Proteomes" id="UP000270094">
    <property type="component" value="Unassembled WGS sequence"/>
</dbReference>
<organism evidence="2 3">
    <name type="scientific">Strongylus vulgaris</name>
    <name type="common">Blood worm</name>
    <dbReference type="NCBI Taxonomy" id="40348"/>
    <lineage>
        <taxon>Eukaryota</taxon>
        <taxon>Metazoa</taxon>
        <taxon>Ecdysozoa</taxon>
        <taxon>Nematoda</taxon>
        <taxon>Chromadorea</taxon>
        <taxon>Rhabditida</taxon>
        <taxon>Rhabditina</taxon>
        <taxon>Rhabditomorpha</taxon>
        <taxon>Strongyloidea</taxon>
        <taxon>Strongylidae</taxon>
        <taxon>Strongylus</taxon>
    </lineage>
</organism>
<name>A0A3P7LF86_STRVU</name>
<feature type="transmembrane region" description="Helical" evidence="1">
    <location>
        <begin position="146"/>
        <end position="169"/>
    </location>
</feature>
<sequence>MFNVRFCHFHVFIYRIVCPDGKPDPSTSVAITLWQIVAKVRVESLLWGAGTALGELPPYFMARAARLSGDEPDDEEYKEFLQLMRAEKGGADELSWTDRGKAWVERFISRVGFPGILLFASIPNPLFDLAGEYSLSRFSEYFHSLLLGLGITCGHFLVPFWSFFGATLIGKAIVKMHMQVHFIIRV</sequence>
<proteinExistence type="predicted"/>
<accession>A0A3P7LF86</accession>
<evidence type="ECO:0000256" key="1">
    <source>
        <dbReference type="SAM" id="Phobius"/>
    </source>
</evidence>
<evidence type="ECO:0000313" key="3">
    <source>
        <dbReference type="Proteomes" id="UP000270094"/>
    </source>
</evidence>
<keyword evidence="3" id="KW-1185">Reference proteome</keyword>
<dbReference type="EMBL" id="UYYB01111989">
    <property type="protein sequence ID" value="VDM81245.1"/>
    <property type="molecule type" value="Genomic_DNA"/>
</dbReference>